<comment type="caution">
    <text evidence="3">The sequence shown here is derived from an EMBL/GenBank/DDBJ whole genome shotgun (WGS) entry which is preliminary data.</text>
</comment>
<name>A0A8J2MRA6_9BILA</name>
<gene>
    <name evidence="3" type="ORF">CJOHNSTONI_LOCUS7164</name>
</gene>
<feature type="signal peptide" evidence="2">
    <location>
        <begin position="1"/>
        <end position="16"/>
    </location>
</feature>
<dbReference type="OrthoDB" id="5836743at2759"/>
<dbReference type="EMBL" id="CAKAEH010001537">
    <property type="protein sequence ID" value="CAG9537338.1"/>
    <property type="molecule type" value="Genomic_DNA"/>
</dbReference>
<evidence type="ECO:0000313" key="3">
    <source>
        <dbReference type="EMBL" id="CAG9537338.1"/>
    </source>
</evidence>
<keyword evidence="2" id="KW-0732">Signal</keyword>
<feature type="region of interest" description="Disordered" evidence="1">
    <location>
        <begin position="27"/>
        <end position="91"/>
    </location>
</feature>
<feature type="compositionally biased region" description="Basic and acidic residues" evidence="1">
    <location>
        <begin position="60"/>
        <end position="90"/>
    </location>
</feature>
<evidence type="ECO:0000256" key="2">
    <source>
        <dbReference type="SAM" id="SignalP"/>
    </source>
</evidence>
<proteinExistence type="predicted"/>
<accession>A0A8J2MRA6</accession>
<evidence type="ECO:0000313" key="4">
    <source>
        <dbReference type="Proteomes" id="UP000746747"/>
    </source>
</evidence>
<feature type="compositionally biased region" description="Polar residues" evidence="1">
    <location>
        <begin position="46"/>
        <end position="55"/>
    </location>
</feature>
<reference evidence="3" key="1">
    <citation type="submission" date="2021-09" db="EMBL/GenBank/DDBJ databases">
        <authorList>
            <consortium name="Pathogen Informatics"/>
        </authorList>
    </citation>
    <scope>NUCLEOTIDE SEQUENCE</scope>
</reference>
<dbReference type="Proteomes" id="UP000746747">
    <property type="component" value="Unassembled WGS sequence"/>
</dbReference>
<feature type="chain" id="PRO_5035175419" evidence="2">
    <location>
        <begin position="17"/>
        <end position="170"/>
    </location>
</feature>
<keyword evidence="4" id="KW-1185">Reference proteome</keyword>
<evidence type="ECO:0000256" key="1">
    <source>
        <dbReference type="SAM" id="MobiDB-lite"/>
    </source>
</evidence>
<protein>
    <submittedName>
        <fullName evidence="3">Uncharacterized protein</fullName>
    </submittedName>
</protein>
<dbReference type="AlphaFoldDB" id="A0A8J2MRA6"/>
<organism evidence="3 4">
    <name type="scientific">Cercopithifilaria johnstoni</name>
    <dbReference type="NCBI Taxonomy" id="2874296"/>
    <lineage>
        <taxon>Eukaryota</taxon>
        <taxon>Metazoa</taxon>
        <taxon>Ecdysozoa</taxon>
        <taxon>Nematoda</taxon>
        <taxon>Chromadorea</taxon>
        <taxon>Rhabditida</taxon>
        <taxon>Spirurina</taxon>
        <taxon>Spiruromorpha</taxon>
        <taxon>Filarioidea</taxon>
        <taxon>Onchocercidae</taxon>
        <taxon>Cercopithifilaria</taxon>
    </lineage>
</organism>
<sequence>MAQSLFVLMIISSIQICCVKKKKKKKKKKKINAKTANETDMVVNARKNTADNTAQMAKETNLRKSKDERKRDDQTQAEEGSEKSDEERADIIPMNKVENLGNIDEVRKENKLEMEKAAEEIKSIHEMDDQKPFNVMAYSNLHVKIKENKCKLYETNDEPTIDEEVEDPLI</sequence>